<dbReference type="Proteomes" id="UP000525298">
    <property type="component" value="Unassembled WGS sequence"/>
</dbReference>
<dbReference type="SUPFAM" id="SSF48208">
    <property type="entry name" value="Six-hairpin glycosidases"/>
    <property type="match status" value="1"/>
</dbReference>
<keyword evidence="2" id="KW-1185">Reference proteome</keyword>
<dbReference type="InterPro" id="IPR008928">
    <property type="entry name" value="6-hairpin_glycosidase_sf"/>
</dbReference>
<evidence type="ECO:0000313" key="2">
    <source>
        <dbReference type="Proteomes" id="UP000525298"/>
    </source>
</evidence>
<dbReference type="AlphaFoldDB" id="A0A7W0C966"/>
<sequence length="388" mass="44372">MNAATYIDALRKYVEVCDFAGYDPYDALKSPVVRGLTFGAKYGRIAWTQAFRHLPINLRPLLGVPKGHNPKALGLFLGSYARLYALENREEYLQKIDRLLDLLRQNMSGGYAGPCWGYDFDWQSRAAFVPAYTPTVVNSAFIGHSLLDAADITGNQDALQLAVPIGNFICRDLNQKKKNGGICFSYTPEDFNFVHNANLLGASLLIRIYERTCQEDLKALALLSLKYSMDHQHEDGSWKYAETGFQGWIDSFHTGFNLQAIRCFLKAGVAEEYRAQYEKGVRFYAENFFGPDGMPKYYHNQTYPIDIHCPAQAVYFFSGEGKKYKALTDKVLGWMSNHLCNPKGYFNFRKSRWMTNRIPYMRWGQAWAMHALTEYRINTENEDKNEAG</sequence>
<dbReference type="GO" id="GO:0005975">
    <property type="term" value="P:carbohydrate metabolic process"/>
    <property type="evidence" value="ECO:0007669"/>
    <property type="project" value="InterPro"/>
</dbReference>
<name>A0A7W0C966_9BACT</name>
<proteinExistence type="predicted"/>
<gene>
    <name evidence="1" type="ORF">HNR65_001795</name>
</gene>
<protein>
    <recommendedName>
        <fullName evidence="3">Delta-aminolevulinic acid dehydratase</fullName>
    </recommendedName>
</protein>
<reference evidence="1 2" key="1">
    <citation type="submission" date="2020-07" db="EMBL/GenBank/DDBJ databases">
        <title>Genomic Encyclopedia of Type Strains, Phase IV (KMG-IV): sequencing the most valuable type-strain genomes for metagenomic binning, comparative biology and taxonomic classification.</title>
        <authorList>
            <person name="Goeker M."/>
        </authorList>
    </citation>
    <scope>NUCLEOTIDE SEQUENCE [LARGE SCALE GENOMIC DNA]</scope>
    <source>
        <strain evidence="1 2">DSM 17721</strain>
    </source>
</reference>
<dbReference type="EMBL" id="JACDUS010000004">
    <property type="protein sequence ID" value="MBA2881468.1"/>
    <property type="molecule type" value="Genomic_DNA"/>
</dbReference>
<organism evidence="1 2">
    <name type="scientific">Desulfosalsimonas propionicica</name>
    <dbReference type="NCBI Taxonomy" id="332175"/>
    <lineage>
        <taxon>Bacteria</taxon>
        <taxon>Pseudomonadati</taxon>
        <taxon>Thermodesulfobacteriota</taxon>
        <taxon>Desulfobacteria</taxon>
        <taxon>Desulfobacterales</taxon>
        <taxon>Desulfosalsimonadaceae</taxon>
        <taxon>Desulfosalsimonas</taxon>
    </lineage>
</organism>
<accession>A0A7W0C966</accession>
<dbReference type="RefSeq" id="WP_181551128.1">
    <property type="nucleotide sequence ID" value="NZ_JACDUS010000004.1"/>
</dbReference>
<evidence type="ECO:0008006" key="3">
    <source>
        <dbReference type="Google" id="ProtNLM"/>
    </source>
</evidence>
<evidence type="ECO:0000313" key="1">
    <source>
        <dbReference type="EMBL" id="MBA2881468.1"/>
    </source>
</evidence>
<comment type="caution">
    <text evidence="1">The sequence shown here is derived from an EMBL/GenBank/DDBJ whole genome shotgun (WGS) entry which is preliminary data.</text>
</comment>